<protein>
    <submittedName>
        <fullName evidence="2">Uroporphyrinogen-III synthase HemD</fullName>
    </submittedName>
</protein>
<dbReference type="GO" id="GO:0004852">
    <property type="term" value="F:uroporphyrinogen-III synthase activity"/>
    <property type="evidence" value="ECO:0007669"/>
    <property type="project" value="InterPro"/>
</dbReference>
<reference evidence="2" key="1">
    <citation type="submission" date="2022-07" db="EMBL/GenBank/DDBJ databases">
        <title>Draft genome sequence of Zalerion maritima ATCC 34329, a (micro)plastics degrading marine fungus.</title>
        <authorList>
            <person name="Paco A."/>
            <person name="Goncalves M.F.M."/>
            <person name="Rocha-Santos T.A.P."/>
            <person name="Alves A."/>
        </authorList>
    </citation>
    <scope>NUCLEOTIDE SEQUENCE</scope>
    <source>
        <strain evidence="2">ATCC 34329</strain>
    </source>
</reference>
<evidence type="ECO:0000259" key="1">
    <source>
        <dbReference type="Pfam" id="PF02602"/>
    </source>
</evidence>
<name>A0AAD5WUF5_9PEZI</name>
<dbReference type="Pfam" id="PF02602">
    <property type="entry name" value="HEM4"/>
    <property type="match status" value="1"/>
</dbReference>
<dbReference type="PANTHER" id="PTHR12390:SF0">
    <property type="entry name" value="UROPORPHYRINOGEN-III SYNTHASE"/>
    <property type="match status" value="1"/>
</dbReference>
<proteinExistence type="predicted"/>
<comment type="caution">
    <text evidence="2">The sequence shown here is derived from an EMBL/GenBank/DDBJ whole genome shotgun (WGS) entry which is preliminary data.</text>
</comment>
<dbReference type="PANTHER" id="PTHR12390">
    <property type="entry name" value="UROPORPHYRINOGEN III SYNTHASE"/>
    <property type="match status" value="1"/>
</dbReference>
<dbReference type="FunFam" id="3.40.50.10090:FF:000011">
    <property type="entry name" value="Uroporphyrinogen-III synthase (UroS), putative"/>
    <property type="match status" value="1"/>
</dbReference>
<dbReference type="SUPFAM" id="SSF69618">
    <property type="entry name" value="HemD-like"/>
    <property type="match status" value="1"/>
</dbReference>
<sequence length="302" mass="33386">MAPENAQKIPVFLLKTKSSPGDSYEDLFSETRDGFSFDPIFVPVLRHKFELQGMKQVESLLKNKRMSNTPGSDYGGLIFTSQRAVEAFAKLVEDGKGDAQWPHLQHVPVYSVGPATTRALSAVSQVPPLNVFGEHTGTGDALAQFILEHYAEWYKHYPVKPPLLFMVGETRRDIIPKTLMDETLPSDRRIQVTETVVYGTAVMDSFADHFAEQLETTEEANERWAVVFSPTGCDSMLGLMGLLGDDGKAKAVARKRTTFVATIGPTTRDHLVKNYGFEPDVSAKKPSPEGVLKGIAEFMSSK</sequence>
<feature type="domain" description="Tetrapyrrole biosynthesis uroporphyrinogen III synthase" evidence="1">
    <location>
        <begin position="35"/>
        <end position="292"/>
    </location>
</feature>
<dbReference type="AlphaFoldDB" id="A0AAD5WUF5"/>
<accession>A0AAD5WUF5</accession>
<evidence type="ECO:0000313" key="3">
    <source>
        <dbReference type="Proteomes" id="UP001201980"/>
    </source>
</evidence>
<dbReference type="Proteomes" id="UP001201980">
    <property type="component" value="Unassembled WGS sequence"/>
</dbReference>
<keyword evidence="3" id="KW-1185">Reference proteome</keyword>
<gene>
    <name evidence="2" type="ORF">MKZ38_006639</name>
</gene>
<dbReference type="InterPro" id="IPR036108">
    <property type="entry name" value="4pyrrol_syn_uPrphyn_synt_sf"/>
</dbReference>
<dbReference type="GO" id="GO:0005829">
    <property type="term" value="C:cytosol"/>
    <property type="evidence" value="ECO:0007669"/>
    <property type="project" value="TreeGrafter"/>
</dbReference>
<dbReference type="InterPro" id="IPR039793">
    <property type="entry name" value="UROS/Hem4"/>
</dbReference>
<dbReference type="CDD" id="cd06578">
    <property type="entry name" value="HemD"/>
    <property type="match status" value="1"/>
</dbReference>
<dbReference type="Gene3D" id="3.40.50.10090">
    <property type="match status" value="2"/>
</dbReference>
<dbReference type="EMBL" id="JAKWBI020000040">
    <property type="protein sequence ID" value="KAJ2904983.1"/>
    <property type="molecule type" value="Genomic_DNA"/>
</dbReference>
<dbReference type="InterPro" id="IPR003754">
    <property type="entry name" value="4pyrrol_synth_uPrphyn_synth"/>
</dbReference>
<dbReference type="GO" id="GO:0006780">
    <property type="term" value="P:uroporphyrinogen III biosynthetic process"/>
    <property type="evidence" value="ECO:0007669"/>
    <property type="project" value="InterPro"/>
</dbReference>
<evidence type="ECO:0000313" key="2">
    <source>
        <dbReference type="EMBL" id="KAJ2904983.1"/>
    </source>
</evidence>
<organism evidence="2 3">
    <name type="scientific">Zalerion maritima</name>
    <dbReference type="NCBI Taxonomy" id="339359"/>
    <lineage>
        <taxon>Eukaryota</taxon>
        <taxon>Fungi</taxon>
        <taxon>Dikarya</taxon>
        <taxon>Ascomycota</taxon>
        <taxon>Pezizomycotina</taxon>
        <taxon>Sordariomycetes</taxon>
        <taxon>Lulworthiomycetidae</taxon>
        <taxon>Lulworthiales</taxon>
        <taxon>Lulworthiaceae</taxon>
        <taxon>Zalerion</taxon>
    </lineage>
</organism>